<reference evidence="17" key="1">
    <citation type="submission" date="2016-10" db="EMBL/GenBank/DDBJ databases">
        <authorList>
            <person name="Varghese N."/>
            <person name="Submissions S."/>
        </authorList>
    </citation>
    <scope>NUCLEOTIDE SEQUENCE [LARGE SCALE GENOMIC DNA]</scope>
    <source>
        <strain evidence="17">DSM 241</strain>
    </source>
</reference>
<dbReference type="Proteomes" id="UP000199256">
    <property type="component" value="Unassembled WGS sequence"/>
</dbReference>
<protein>
    <recommendedName>
        <fullName evidence="5">Succinate dehydrogenase hydrophobic membrane anchor subunit</fullName>
    </recommendedName>
</protein>
<keyword evidence="14 15" id="KW-0472">Membrane</keyword>
<evidence type="ECO:0000313" key="17">
    <source>
        <dbReference type="Proteomes" id="UP000199256"/>
    </source>
</evidence>
<keyword evidence="7" id="KW-0816">Tricarboxylic acid cycle</keyword>
<dbReference type="Gene3D" id="1.20.1300.10">
    <property type="entry name" value="Fumarate reductase/succinate dehydrogenase, transmembrane subunit"/>
    <property type="match status" value="1"/>
</dbReference>
<gene>
    <name evidence="16" type="ORF">SAMN05444515_101282</name>
</gene>
<evidence type="ECO:0000256" key="12">
    <source>
        <dbReference type="ARBA" id="ARBA00022989"/>
    </source>
</evidence>
<dbReference type="GO" id="GO:0016020">
    <property type="term" value="C:membrane"/>
    <property type="evidence" value="ECO:0007669"/>
    <property type="project" value="UniProtKB-SubCell"/>
</dbReference>
<keyword evidence="10" id="KW-0479">Metal-binding</keyword>
<name>A0A1H7FPJ4_9GAMM</name>
<keyword evidence="11" id="KW-0249">Electron transport</keyword>
<dbReference type="AlphaFoldDB" id="A0A1H7FPJ4"/>
<evidence type="ECO:0000256" key="13">
    <source>
        <dbReference type="ARBA" id="ARBA00023004"/>
    </source>
</evidence>
<evidence type="ECO:0000256" key="15">
    <source>
        <dbReference type="SAM" id="Phobius"/>
    </source>
</evidence>
<dbReference type="InterPro" id="IPR034804">
    <property type="entry name" value="SQR/QFR_C/D"/>
</dbReference>
<dbReference type="OrthoDB" id="9809280at2"/>
<feature type="transmembrane region" description="Helical" evidence="15">
    <location>
        <begin position="98"/>
        <end position="124"/>
    </location>
</feature>
<evidence type="ECO:0000256" key="14">
    <source>
        <dbReference type="ARBA" id="ARBA00023136"/>
    </source>
</evidence>
<dbReference type="SUPFAM" id="SSF81343">
    <property type="entry name" value="Fumarate reductase respiratory complex transmembrane subunits"/>
    <property type="match status" value="1"/>
</dbReference>
<keyword evidence="17" id="KW-1185">Reference proteome</keyword>
<dbReference type="Pfam" id="PF01127">
    <property type="entry name" value="Sdh_cyt"/>
    <property type="match status" value="1"/>
</dbReference>
<evidence type="ECO:0000256" key="3">
    <source>
        <dbReference type="ARBA" id="ARBA00004141"/>
    </source>
</evidence>
<comment type="subcellular location">
    <subcellularLocation>
        <location evidence="3">Membrane</location>
        <topology evidence="3">Multi-pass membrane protein</topology>
    </subcellularLocation>
</comment>
<dbReference type="InterPro" id="IPR000701">
    <property type="entry name" value="SuccDH_FuR_B_TM-su"/>
</dbReference>
<comment type="function">
    <text evidence="2">Membrane-anchoring subunit of succinate dehydrogenase (SDH).</text>
</comment>
<evidence type="ECO:0000256" key="8">
    <source>
        <dbReference type="ARBA" id="ARBA00022617"/>
    </source>
</evidence>
<sequence>MSLRTPLGQARGLGSAKDGTHHWFAMRLSSIAMVPLMLWLIFSLGSLAGAGFAATTAWVAAPLNTVLLILAVGTLFHHAHMGLQVIIEDYVHSEGIKFASLIAVKFLMLLLAVTGIVAILRIAFGS</sequence>
<dbReference type="GO" id="GO:0006099">
    <property type="term" value="P:tricarboxylic acid cycle"/>
    <property type="evidence" value="ECO:0007669"/>
    <property type="project" value="UniProtKB-UniPathway"/>
</dbReference>
<dbReference type="InterPro" id="IPR014312">
    <property type="entry name" value="Succ_DH_anchor"/>
</dbReference>
<keyword evidence="8" id="KW-0349">Heme</keyword>
<keyword evidence="9 15" id="KW-0812">Transmembrane</keyword>
<comment type="cofactor">
    <cofactor evidence="1">
        <name>heme</name>
        <dbReference type="ChEBI" id="CHEBI:30413"/>
    </cofactor>
</comment>
<dbReference type="GO" id="GO:0046872">
    <property type="term" value="F:metal ion binding"/>
    <property type="evidence" value="ECO:0007669"/>
    <property type="project" value="UniProtKB-KW"/>
</dbReference>
<evidence type="ECO:0000256" key="4">
    <source>
        <dbReference type="ARBA" id="ARBA00005163"/>
    </source>
</evidence>
<dbReference type="STRING" id="1396821.SAMN05444515_101282"/>
<proteinExistence type="predicted"/>
<evidence type="ECO:0000256" key="10">
    <source>
        <dbReference type="ARBA" id="ARBA00022723"/>
    </source>
</evidence>
<dbReference type="RefSeq" id="WP_090249894.1">
    <property type="nucleotide sequence ID" value="NZ_FOAA01000001.1"/>
</dbReference>
<accession>A0A1H7FPJ4</accession>
<dbReference type="UniPathway" id="UPA00223"/>
<keyword evidence="6" id="KW-0813">Transport</keyword>
<organism evidence="16 17">
    <name type="scientific">Ectothiorhodospira marina</name>
    <dbReference type="NCBI Taxonomy" id="1396821"/>
    <lineage>
        <taxon>Bacteria</taxon>
        <taxon>Pseudomonadati</taxon>
        <taxon>Pseudomonadota</taxon>
        <taxon>Gammaproteobacteria</taxon>
        <taxon>Chromatiales</taxon>
        <taxon>Ectothiorhodospiraceae</taxon>
        <taxon>Ectothiorhodospira</taxon>
    </lineage>
</organism>
<keyword evidence="12 15" id="KW-1133">Transmembrane helix</keyword>
<feature type="transmembrane region" description="Helical" evidence="15">
    <location>
        <begin position="66"/>
        <end position="86"/>
    </location>
</feature>
<evidence type="ECO:0000256" key="6">
    <source>
        <dbReference type="ARBA" id="ARBA00022448"/>
    </source>
</evidence>
<dbReference type="GO" id="GO:0020037">
    <property type="term" value="F:heme binding"/>
    <property type="evidence" value="ECO:0007669"/>
    <property type="project" value="InterPro"/>
</dbReference>
<dbReference type="NCBIfam" id="TIGR02968">
    <property type="entry name" value="succ_dehyd_anc"/>
    <property type="match status" value="1"/>
</dbReference>
<evidence type="ECO:0000256" key="7">
    <source>
        <dbReference type="ARBA" id="ARBA00022532"/>
    </source>
</evidence>
<evidence type="ECO:0000313" key="16">
    <source>
        <dbReference type="EMBL" id="SEK27137.1"/>
    </source>
</evidence>
<evidence type="ECO:0000256" key="9">
    <source>
        <dbReference type="ARBA" id="ARBA00022692"/>
    </source>
</evidence>
<keyword evidence="13" id="KW-0408">Iron</keyword>
<evidence type="ECO:0000256" key="1">
    <source>
        <dbReference type="ARBA" id="ARBA00001971"/>
    </source>
</evidence>
<dbReference type="EMBL" id="FOAA01000001">
    <property type="protein sequence ID" value="SEK27137.1"/>
    <property type="molecule type" value="Genomic_DNA"/>
</dbReference>
<evidence type="ECO:0000256" key="2">
    <source>
        <dbReference type="ARBA" id="ARBA00004050"/>
    </source>
</evidence>
<feature type="transmembrane region" description="Helical" evidence="15">
    <location>
        <begin position="36"/>
        <end position="60"/>
    </location>
</feature>
<comment type="pathway">
    <text evidence="4">Carbohydrate metabolism; tricarboxylic acid cycle.</text>
</comment>
<evidence type="ECO:0000256" key="5">
    <source>
        <dbReference type="ARBA" id="ARBA00019425"/>
    </source>
</evidence>
<dbReference type="CDD" id="cd03495">
    <property type="entry name" value="SQR_TypeC_SdhD_like"/>
    <property type="match status" value="1"/>
</dbReference>
<evidence type="ECO:0000256" key="11">
    <source>
        <dbReference type="ARBA" id="ARBA00022982"/>
    </source>
</evidence>